<comment type="caution">
    <text evidence="3">The sequence shown here is derived from an EMBL/GenBank/DDBJ whole genome shotgun (WGS) entry which is preliminary data.</text>
</comment>
<name>A0A9D2NI06_9FIRM</name>
<evidence type="ECO:0000256" key="1">
    <source>
        <dbReference type="SAM" id="SignalP"/>
    </source>
</evidence>
<dbReference type="EMBL" id="DWWS01000054">
    <property type="protein sequence ID" value="HJC25070.1"/>
    <property type="molecule type" value="Genomic_DNA"/>
</dbReference>
<evidence type="ECO:0000313" key="3">
    <source>
        <dbReference type="EMBL" id="HJC25070.1"/>
    </source>
</evidence>
<evidence type="ECO:0000259" key="2">
    <source>
        <dbReference type="Pfam" id="PF12010"/>
    </source>
</evidence>
<dbReference type="PANTHER" id="PTHR43649:SF17">
    <property type="entry name" value="ABC TRANSPORTER SOLUTE BINDING PROTEIN-SUGAR TRANSPORT"/>
    <property type="match status" value="1"/>
</dbReference>
<protein>
    <submittedName>
        <fullName evidence="3">ABC transporter substrate-binding protein</fullName>
    </submittedName>
</protein>
<dbReference type="AlphaFoldDB" id="A0A9D2NI06"/>
<feature type="domain" description="DUF3502" evidence="2">
    <location>
        <begin position="482"/>
        <end position="527"/>
    </location>
</feature>
<evidence type="ECO:0000313" key="4">
    <source>
        <dbReference type="Proteomes" id="UP000823891"/>
    </source>
</evidence>
<reference evidence="3" key="2">
    <citation type="submission" date="2021-04" db="EMBL/GenBank/DDBJ databases">
        <authorList>
            <person name="Gilroy R."/>
        </authorList>
    </citation>
    <scope>NUCLEOTIDE SEQUENCE</scope>
    <source>
        <strain evidence="3">USAMLcec2-132</strain>
    </source>
</reference>
<gene>
    <name evidence="3" type="ORF">H9761_15455</name>
</gene>
<dbReference type="PANTHER" id="PTHR43649">
    <property type="entry name" value="ARABINOSE-BINDING PROTEIN-RELATED"/>
    <property type="match status" value="1"/>
</dbReference>
<reference evidence="3" key="1">
    <citation type="journal article" date="2021" name="PeerJ">
        <title>Extensive microbial diversity within the chicken gut microbiome revealed by metagenomics and culture.</title>
        <authorList>
            <person name="Gilroy R."/>
            <person name="Ravi A."/>
            <person name="Getino M."/>
            <person name="Pursley I."/>
            <person name="Horton D.L."/>
            <person name="Alikhan N.F."/>
            <person name="Baker D."/>
            <person name="Gharbi K."/>
            <person name="Hall N."/>
            <person name="Watson M."/>
            <person name="Adriaenssens E.M."/>
            <person name="Foster-Nyarko E."/>
            <person name="Jarju S."/>
            <person name="Secka A."/>
            <person name="Antonio M."/>
            <person name="Oren A."/>
            <person name="Chaudhuri R.R."/>
            <person name="La Ragione R."/>
            <person name="Hildebrand F."/>
            <person name="Pallen M.J."/>
        </authorList>
    </citation>
    <scope>NUCLEOTIDE SEQUENCE</scope>
    <source>
        <strain evidence="3">USAMLcec2-132</strain>
    </source>
</reference>
<feature type="signal peptide" evidence="1">
    <location>
        <begin position="1"/>
        <end position="35"/>
    </location>
</feature>
<dbReference type="Gene3D" id="3.40.190.10">
    <property type="entry name" value="Periplasmic binding protein-like II"/>
    <property type="match status" value="2"/>
</dbReference>
<accession>A0A9D2NI06</accession>
<dbReference type="InterPro" id="IPR050490">
    <property type="entry name" value="Bact_solute-bd_prot1"/>
</dbReference>
<organism evidence="3 4">
    <name type="scientific">Candidatus Eisenbergiella merdavium</name>
    <dbReference type="NCBI Taxonomy" id="2838551"/>
    <lineage>
        <taxon>Bacteria</taxon>
        <taxon>Bacillati</taxon>
        <taxon>Bacillota</taxon>
        <taxon>Clostridia</taxon>
        <taxon>Lachnospirales</taxon>
        <taxon>Lachnospiraceae</taxon>
        <taxon>Eisenbergiella</taxon>
    </lineage>
</organism>
<feature type="chain" id="PRO_5039417121" evidence="1">
    <location>
        <begin position="36"/>
        <end position="529"/>
    </location>
</feature>
<dbReference type="Pfam" id="PF12010">
    <property type="entry name" value="DUF3502"/>
    <property type="match status" value="1"/>
</dbReference>
<proteinExistence type="predicted"/>
<sequence length="529" mass="59904">MKTIVKRTLSYLCLLPASFCALLLLLCLCLCSGCASEEQAAQLSQAPDGVVNFKALIVGTPPDTGLDEIYAQLDALTVPELSCTLRFEFVPWGNERKQINIATASGEYDFISGGVFSDYRTLVSKNAFLDLNEYLYLAPALKEHYTTYSETALSDCEIDGGLYGLPQFSMGEIASVNEGFFYREDLRKEWGLGPIDSLDAMEDYLYRAKQEERYQDQPLITDNRIWQSLWLLVSRGKYLEVESMMETPFVVVQADDPDTLISRLETPEFATVLKYLVKWRRDGILEPNLLALSDNEGSRGREMMMADLKPCETNVPDWSISTSYIPDLTKAHPEWEYGFFPYTGGNEEWYIGSLASASVVSVSSKTSDPKKAVLLLEKIHTDQRYYDLIKYGAEGIHYRREGEYISYDGIPGSSQFGWTVCTDDLMSYEAMPLNEQWHRDVEEKLSAWKEELAKTAAPHPLDGFTFLIDAAAAQQLDTAELKYFQPLVCGYYEDIREGLAETLDALEQAGFAEYMDDMQRQLRAWRAEA</sequence>
<dbReference type="SUPFAM" id="SSF53850">
    <property type="entry name" value="Periplasmic binding protein-like II"/>
    <property type="match status" value="1"/>
</dbReference>
<keyword evidence="1" id="KW-0732">Signal</keyword>
<dbReference type="InterPro" id="IPR022627">
    <property type="entry name" value="DUF3502"/>
</dbReference>
<dbReference type="Proteomes" id="UP000823891">
    <property type="component" value="Unassembled WGS sequence"/>
</dbReference>